<dbReference type="EMBL" id="AZCV01000001">
    <property type="protein sequence ID" value="KRK38547.1"/>
    <property type="molecule type" value="Genomic_DNA"/>
</dbReference>
<comment type="similarity">
    <text evidence="1 5">Belongs to the peptidase S41A family.</text>
</comment>
<dbReference type="SUPFAM" id="SSF52096">
    <property type="entry name" value="ClpP/crotonase"/>
    <property type="match status" value="1"/>
</dbReference>
<evidence type="ECO:0000256" key="4">
    <source>
        <dbReference type="ARBA" id="ARBA00022825"/>
    </source>
</evidence>
<dbReference type="PANTHER" id="PTHR32060:SF30">
    <property type="entry name" value="CARBOXY-TERMINAL PROCESSING PROTEASE CTPA"/>
    <property type="match status" value="1"/>
</dbReference>
<keyword evidence="3 5" id="KW-0378">Hydrolase</keyword>
<dbReference type="InterPro" id="IPR029045">
    <property type="entry name" value="ClpP/crotonase-like_dom_sf"/>
</dbReference>
<reference evidence="7 8" key="1">
    <citation type="journal article" date="2015" name="Genome Announc.">
        <title>Expanding the biotechnology potential of lactobacilli through comparative genomics of 213 strains and associated genera.</title>
        <authorList>
            <person name="Sun Z."/>
            <person name="Harris H.M."/>
            <person name="McCann A."/>
            <person name="Guo C."/>
            <person name="Argimon S."/>
            <person name="Zhang W."/>
            <person name="Yang X."/>
            <person name="Jeffery I.B."/>
            <person name="Cooney J.C."/>
            <person name="Kagawa T.F."/>
            <person name="Liu W."/>
            <person name="Song Y."/>
            <person name="Salvetti E."/>
            <person name="Wrobel A."/>
            <person name="Rasinkangas P."/>
            <person name="Parkhill J."/>
            <person name="Rea M.C."/>
            <person name="O'Sullivan O."/>
            <person name="Ritari J."/>
            <person name="Douillard F.P."/>
            <person name="Paul Ross R."/>
            <person name="Yang R."/>
            <person name="Briner A.E."/>
            <person name="Felis G.E."/>
            <person name="de Vos W.M."/>
            <person name="Barrangou R."/>
            <person name="Klaenhammer T.R."/>
            <person name="Caufield P.W."/>
            <person name="Cui Y."/>
            <person name="Zhang H."/>
            <person name="O'Toole P.W."/>
        </authorList>
    </citation>
    <scope>NUCLEOTIDE SEQUENCE [LARGE SCALE GENOMIC DNA]</scope>
    <source>
        <strain evidence="7 8">DSM 20534</strain>
    </source>
</reference>
<dbReference type="Gene3D" id="3.90.226.10">
    <property type="entry name" value="2-enoyl-CoA Hydratase, Chain A, domain 1"/>
    <property type="match status" value="1"/>
</dbReference>
<keyword evidence="8" id="KW-1185">Reference proteome</keyword>
<dbReference type="InterPro" id="IPR036366">
    <property type="entry name" value="PGBDSf"/>
</dbReference>
<dbReference type="InterPro" id="IPR004447">
    <property type="entry name" value="Peptidase_S41A"/>
</dbReference>
<dbReference type="InterPro" id="IPR002477">
    <property type="entry name" value="Peptidoglycan-bd-like"/>
</dbReference>
<dbReference type="Pfam" id="PF01471">
    <property type="entry name" value="PG_binding_1"/>
    <property type="match status" value="1"/>
</dbReference>
<evidence type="ECO:0000256" key="5">
    <source>
        <dbReference type="RuleBase" id="RU004404"/>
    </source>
</evidence>
<dbReference type="NCBIfam" id="TIGR00225">
    <property type="entry name" value="prc"/>
    <property type="match status" value="1"/>
</dbReference>
<proteinExistence type="inferred from homology"/>
<evidence type="ECO:0000313" key="7">
    <source>
        <dbReference type="EMBL" id="KRK38547.1"/>
    </source>
</evidence>
<dbReference type="SUPFAM" id="SSF47090">
    <property type="entry name" value="PGBD-like"/>
    <property type="match status" value="1"/>
</dbReference>
<dbReference type="SUPFAM" id="SSF50156">
    <property type="entry name" value="PDZ domain-like"/>
    <property type="match status" value="1"/>
</dbReference>
<evidence type="ECO:0000256" key="3">
    <source>
        <dbReference type="ARBA" id="ARBA00022801"/>
    </source>
</evidence>
<dbReference type="Gene3D" id="3.30.750.44">
    <property type="match status" value="1"/>
</dbReference>
<dbReference type="Pfam" id="PF22694">
    <property type="entry name" value="CtpB_N-like"/>
    <property type="match status" value="1"/>
</dbReference>
<comment type="caution">
    <text evidence="7">The sequence shown here is derived from an EMBL/GenBank/DDBJ whole genome shotgun (WGS) entry which is preliminary data.</text>
</comment>
<dbReference type="CDD" id="cd06782">
    <property type="entry name" value="cpPDZ_CPP-like"/>
    <property type="match status" value="1"/>
</dbReference>
<dbReference type="Gene3D" id="2.30.42.10">
    <property type="match status" value="1"/>
</dbReference>
<dbReference type="InterPro" id="IPR036034">
    <property type="entry name" value="PDZ_sf"/>
</dbReference>
<sequence>MKKANENKKRVVFSRKNTFLIALASLLVGAFLTLAIVLTVLNEQAAEKPVGLAKVEQVYQQLQQRYYKKISATKLQQGAISGMLDALGDPYSISLNDSQTKQVNQTITGTNFGGVGVTVVSKNKQVVIDSIMPETPAAKSNLKAGDLILAVDKTTIKDGDISQASSLIRGKVGTKVTIKVQRDKESFNVTLTRAKITQSSLTTKMLDDQLAYIAISQFDTNTGKDLRKNLSAFEKQGVRKVIIDVRGNPGGVMDAALESAAQFVQNKKIIMQYQGKTGKPEIIKSSTKIRGRKRITTIKPIILIDGNSASAAEIFAAALKQSAGAKLVGQTSYGKGTVQEVNGTDPNFEYKYTVAKWLTPDGTWINHKGLKPDIAVAVPSYMKLTGFTSGETLKANTMGLDVSVLQQYLMALGYLNNHLTGVYDTATLTAVKKFQTANNLPVKGEVDATNQNKLYELIALKAQNDDQTLSTAVAEAKK</sequence>
<dbReference type="CDD" id="cd07560">
    <property type="entry name" value="Peptidase_S41_CPP"/>
    <property type="match status" value="1"/>
</dbReference>
<keyword evidence="4 5" id="KW-0720">Serine protease</keyword>
<evidence type="ECO:0000313" key="8">
    <source>
        <dbReference type="Proteomes" id="UP000050909"/>
    </source>
</evidence>
<accession>A0A0R1H260</accession>
<organism evidence="7 8">
    <name type="scientific">Amylolactobacillus amylotrophicus DSM 20534</name>
    <dbReference type="NCBI Taxonomy" id="1423722"/>
    <lineage>
        <taxon>Bacteria</taxon>
        <taxon>Bacillati</taxon>
        <taxon>Bacillota</taxon>
        <taxon>Bacilli</taxon>
        <taxon>Lactobacillales</taxon>
        <taxon>Lactobacillaceae</taxon>
        <taxon>Amylolactobacillus</taxon>
    </lineage>
</organism>
<dbReference type="AlphaFoldDB" id="A0A0R1H260"/>
<gene>
    <name evidence="7" type="ORF">FC62_GL000234</name>
</gene>
<dbReference type="RefSeq" id="WP_056946114.1">
    <property type="nucleotide sequence ID" value="NZ_AZCV01000001.1"/>
</dbReference>
<dbReference type="InterPro" id="IPR001478">
    <property type="entry name" value="PDZ"/>
</dbReference>
<dbReference type="GO" id="GO:0004175">
    <property type="term" value="F:endopeptidase activity"/>
    <property type="evidence" value="ECO:0007669"/>
    <property type="project" value="TreeGrafter"/>
</dbReference>
<dbReference type="PATRIC" id="fig|1423722.3.peg.238"/>
<dbReference type="Proteomes" id="UP000050909">
    <property type="component" value="Unassembled WGS sequence"/>
</dbReference>
<dbReference type="SMART" id="SM00245">
    <property type="entry name" value="TSPc"/>
    <property type="match status" value="1"/>
</dbReference>
<feature type="domain" description="PDZ" evidence="6">
    <location>
        <begin position="92"/>
        <end position="169"/>
    </location>
</feature>
<dbReference type="PROSITE" id="PS50106">
    <property type="entry name" value="PDZ"/>
    <property type="match status" value="1"/>
</dbReference>
<dbReference type="GO" id="GO:0007165">
    <property type="term" value="P:signal transduction"/>
    <property type="evidence" value="ECO:0007669"/>
    <property type="project" value="TreeGrafter"/>
</dbReference>
<protein>
    <submittedName>
        <fullName evidence="7">Carboxy-terminal processing protease CtpA</fullName>
    </submittedName>
</protein>
<dbReference type="GO" id="GO:0030288">
    <property type="term" value="C:outer membrane-bounded periplasmic space"/>
    <property type="evidence" value="ECO:0007669"/>
    <property type="project" value="TreeGrafter"/>
</dbReference>
<evidence type="ECO:0000256" key="2">
    <source>
        <dbReference type="ARBA" id="ARBA00022670"/>
    </source>
</evidence>
<dbReference type="SMART" id="SM00228">
    <property type="entry name" value="PDZ"/>
    <property type="match status" value="1"/>
</dbReference>
<dbReference type="PANTHER" id="PTHR32060">
    <property type="entry name" value="TAIL-SPECIFIC PROTEASE"/>
    <property type="match status" value="1"/>
</dbReference>
<keyword evidence="2 5" id="KW-0645">Protease</keyword>
<dbReference type="Pfam" id="PF03572">
    <property type="entry name" value="Peptidase_S41"/>
    <property type="match status" value="1"/>
</dbReference>
<dbReference type="InterPro" id="IPR055210">
    <property type="entry name" value="CtpA/B_N"/>
</dbReference>
<dbReference type="InterPro" id="IPR005151">
    <property type="entry name" value="Tail-specific_protease"/>
</dbReference>
<evidence type="ECO:0000259" key="6">
    <source>
        <dbReference type="PROSITE" id="PS50106"/>
    </source>
</evidence>
<dbReference type="Pfam" id="PF13180">
    <property type="entry name" value="PDZ_2"/>
    <property type="match status" value="1"/>
</dbReference>
<name>A0A0R1H260_9LACO</name>
<dbReference type="GO" id="GO:0008236">
    <property type="term" value="F:serine-type peptidase activity"/>
    <property type="evidence" value="ECO:0007669"/>
    <property type="project" value="UniProtKB-KW"/>
</dbReference>
<dbReference type="Gene3D" id="1.10.101.10">
    <property type="entry name" value="PGBD-like superfamily/PGBD"/>
    <property type="match status" value="1"/>
</dbReference>
<dbReference type="GO" id="GO:0006508">
    <property type="term" value="P:proteolysis"/>
    <property type="evidence" value="ECO:0007669"/>
    <property type="project" value="UniProtKB-KW"/>
</dbReference>
<evidence type="ECO:0000256" key="1">
    <source>
        <dbReference type="ARBA" id="ARBA00009179"/>
    </source>
</evidence>
<dbReference type="InterPro" id="IPR036365">
    <property type="entry name" value="PGBD-like_sf"/>
</dbReference>